<proteinExistence type="predicted"/>
<evidence type="ECO:0000313" key="3">
    <source>
        <dbReference type="Proteomes" id="UP000229794"/>
    </source>
</evidence>
<gene>
    <name evidence="2" type="ORF">COX06_02030</name>
</gene>
<dbReference type="Proteomes" id="UP000229794">
    <property type="component" value="Unassembled WGS sequence"/>
</dbReference>
<dbReference type="Gene3D" id="3.40.50.2020">
    <property type="match status" value="1"/>
</dbReference>
<dbReference type="AlphaFoldDB" id="A0A2H0BDD2"/>
<feature type="domain" description="Phosphoribosyltransferase" evidence="1">
    <location>
        <begin position="13"/>
        <end position="159"/>
    </location>
</feature>
<organism evidence="2 3">
    <name type="scientific">Candidatus Zambryskibacteria bacterium CG22_combo_CG10-13_8_21_14_all_42_17</name>
    <dbReference type="NCBI Taxonomy" id="1975118"/>
    <lineage>
        <taxon>Bacteria</taxon>
        <taxon>Candidatus Zambryskiibacteriota</taxon>
    </lineage>
</organism>
<evidence type="ECO:0000259" key="1">
    <source>
        <dbReference type="Pfam" id="PF00156"/>
    </source>
</evidence>
<dbReference type="InterPro" id="IPR029057">
    <property type="entry name" value="PRTase-like"/>
</dbReference>
<dbReference type="EMBL" id="PCST01000022">
    <property type="protein sequence ID" value="PIP55687.1"/>
    <property type="molecule type" value="Genomic_DNA"/>
</dbReference>
<dbReference type="CDD" id="cd06223">
    <property type="entry name" value="PRTases_typeI"/>
    <property type="match status" value="1"/>
</dbReference>
<evidence type="ECO:0000313" key="2">
    <source>
        <dbReference type="EMBL" id="PIP55687.1"/>
    </source>
</evidence>
<sequence>MRFKNRDEAGQRLAERLKNYAKEDVVIYALPRGGVVVGAEVARILQAPLDILTARKVSHPDFPEFAIAAVGQDGYVVKNEEAVLSIGQDKFDKLVKDAQAEAQRRHGLYLKGISVPEAAGKIAIIVDDGLATGLTVKAAISDLRSRKPKKIVLAVPVAPDIALTAMVDEVDDFVCLYPDPNFIAVGAYYEEFSQVSDDTVIEILRKINKHKNEES</sequence>
<keyword evidence="2" id="KW-0808">Transferase</keyword>
<comment type="caution">
    <text evidence="2">The sequence shown here is derived from an EMBL/GenBank/DDBJ whole genome shotgun (WGS) entry which is preliminary data.</text>
</comment>
<dbReference type="GO" id="GO:0016740">
    <property type="term" value="F:transferase activity"/>
    <property type="evidence" value="ECO:0007669"/>
    <property type="project" value="UniProtKB-KW"/>
</dbReference>
<dbReference type="Gene3D" id="3.30.1310.20">
    <property type="entry name" value="PRTase-like"/>
    <property type="match status" value="1"/>
</dbReference>
<protein>
    <submittedName>
        <fullName evidence="2">Phosphoribosyl transferase</fullName>
    </submittedName>
</protein>
<dbReference type="Pfam" id="PF00156">
    <property type="entry name" value="Pribosyltran"/>
    <property type="match status" value="1"/>
</dbReference>
<dbReference type="InterPro" id="IPR000836">
    <property type="entry name" value="PRTase_dom"/>
</dbReference>
<reference evidence="2 3" key="1">
    <citation type="submission" date="2017-09" db="EMBL/GenBank/DDBJ databases">
        <title>Depth-based differentiation of microbial function through sediment-hosted aquifers and enrichment of novel symbionts in the deep terrestrial subsurface.</title>
        <authorList>
            <person name="Probst A.J."/>
            <person name="Ladd B."/>
            <person name="Jarett J.K."/>
            <person name="Geller-Mcgrath D.E."/>
            <person name="Sieber C.M."/>
            <person name="Emerson J.B."/>
            <person name="Anantharaman K."/>
            <person name="Thomas B.C."/>
            <person name="Malmstrom R."/>
            <person name="Stieglmeier M."/>
            <person name="Klingl A."/>
            <person name="Woyke T."/>
            <person name="Ryan C.M."/>
            <person name="Banfield J.F."/>
        </authorList>
    </citation>
    <scope>NUCLEOTIDE SEQUENCE [LARGE SCALE GENOMIC DNA]</scope>
    <source>
        <strain evidence="2">CG22_combo_CG10-13_8_21_14_all_42_17</strain>
    </source>
</reference>
<name>A0A2H0BDD2_9BACT</name>
<accession>A0A2H0BDD2</accession>
<dbReference type="SUPFAM" id="SSF53271">
    <property type="entry name" value="PRTase-like"/>
    <property type="match status" value="1"/>
</dbReference>